<feature type="chain" id="PRO_5035928121" evidence="2">
    <location>
        <begin position="16"/>
        <end position="139"/>
    </location>
</feature>
<feature type="signal peptide" evidence="2">
    <location>
        <begin position="1"/>
        <end position="15"/>
    </location>
</feature>
<reference evidence="3 4" key="1">
    <citation type="submission" date="2019-12" db="EMBL/GenBank/DDBJ databases">
        <authorList>
            <person name="Alioto T."/>
            <person name="Alioto T."/>
            <person name="Gomez Garrido J."/>
        </authorList>
    </citation>
    <scope>NUCLEOTIDE SEQUENCE [LARGE SCALE GENOMIC DNA]</scope>
</reference>
<sequence length="139" mass="15622">MLFSFFLDIINKTLLFLGGLQEAGSLASDLKELEEQLSIAHGDKDVATLRSESLASDLKELSDELNDAKSELSTLKEEQLAEALLTMEEEKALWSSKERATVKAFEEKAKSYPFEIALLSKELSEVIFQNFVDYLLNII</sequence>
<keyword evidence="2" id="KW-0732">Signal</keyword>
<organism evidence="3 4">
    <name type="scientific">Olea europaea subsp. europaea</name>
    <dbReference type="NCBI Taxonomy" id="158383"/>
    <lineage>
        <taxon>Eukaryota</taxon>
        <taxon>Viridiplantae</taxon>
        <taxon>Streptophyta</taxon>
        <taxon>Embryophyta</taxon>
        <taxon>Tracheophyta</taxon>
        <taxon>Spermatophyta</taxon>
        <taxon>Magnoliopsida</taxon>
        <taxon>eudicotyledons</taxon>
        <taxon>Gunneridae</taxon>
        <taxon>Pentapetalae</taxon>
        <taxon>asterids</taxon>
        <taxon>lamiids</taxon>
        <taxon>Lamiales</taxon>
        <taxon>Oleaceae</taxon>
        <taxon>Oleeae</taxon>
        <taxon>Olea</taxon>
    </lineage>
</organism>
<evidence type="ECO:0000256" key="2">
    <source>
        <dbReference type="SAM" id="SignalP"/>
    </source>
</evidence>
<evidence type="ECO:0000256" key="1">
    <source>
        <dbReference type="SAM" id="Coils"/>
    </source>
</evidence>
<dbReference type="Gramene" id="OE9A033724T1">
    <property type="protein sequence ID" value="OE9A033724C1"/>
    <property type="gene ID" value="OE9A033724"/>
</dbReference>
<keyword evidence="4" id="KW-1185">Reference proteome</keyword>
<name>A0A8S0VL25_OLEEU</name>
<dbReference type="OrthoDB" id="3176171at2759"/>
<gene>
    <name evidence="3" type="ORF">OLEA9_A033724</name>
</gene>
<accession>A0A8S0VL25</accession>
<evidence type="ECO:0000313" key="4">
    <source>
        <dbReference type="Proteomes" id="UP000594638"/>
    </source>
</evidence>
<feature type="coiled-coil region" evidence="1">
    <location>
        <begin position="51"/>
        <end position="78"/>
    </location>
</feature>
<protein>
    <submittedName>
        <fullName evidence="3">Uncharacterized protein</fullName>
    </submittedName>
</protein>
<comment type="caution">
    <text evidence="3">The sequence shown here is derived from an EMBL/GenBank/DDBJ whole genome shotgun (WGS) entry which is preliminary data.</text>
</comment>
<dbReference type="EMBL" id="CACTIH010009536">
    <property type="protein sequence ID" value="CAA3032167.1"/>
    <property type="molecule type" value="Genomic_DNA"/>
</dbReference>
<dbReference type="Proteomes" id="UP000594638">
    <property type="component" value="Unassembled WGS sequence"/>
</dbReference>
<dbReference type="AlphaFoldDB" id="A0A8S0VL25"/>
<proteinExistence type="predicted"/>
<keyword evidence="1" id="KW-0175">Coiled coil</keyword>
<evidence type="ECO:0000313" key="3">
    <source>
        <dbReference type="EMBL" id="CAA3032167.1"/>
    </source>
</evidence>